<keyword evidence="2" id="KW-1185">Reference proteome</keyword>
<comment type="caution">
    <text evidence="1">The sequence shown here is derived from an EMBL/GenBank/DDBJ whole genome shotgun (WGS) entry which is preliminary data.</text>
</comment>
<accession>A0A4R1NCE3</accession>
<dbReference type="AlphaFoldDB" id="A0A4R1NCE3"/>
<organism evidence="1 2">
    <name type="scientific">Sodalis ligni</name>
    <dbReference type="NCBI Taxonomy" id="2697027"/>
    <lineage>
        <taxon>Bacteria</taxon>
        <taxon>Pseudomonadati</taxon>
        <taxon>Pseudomonadota</taxon>
        <taxon>Gammaproteobacteria</taxon>
        <taxon>Enterobacterales</taxon>
        <taxon>Bruguierivoracaceae</taxon>
        <taxon>Sodalis</taxon>
    </lineage>
</organism>
<protein>
    <recommendedName>
        <fullName evidence="3">Adhesin</fullName>
    </recommendedName>
</protein>
<name>A0A4R1NCE3_9GAMM</name>
<evidence type="ECO:0000313" key="2">
    <source>
        <dbReference type="Proteomes" id="UP000294555"/>
    </source>
</evidence>
<gene>
    <name evidence="1" type="ORF">EZJ58_3187</name>
</gene>
<dbReference type="Proteomes" id="UP000294555">
    <property type="component" value="Unassembled WGS sequence"/>
</dbReference>
<proteinExistence type="predicted"/>
<evidence type="ECO:0000313" key="1">
    <source>
        <dbReference type="EMBL" id="TCL05033.1"/>
    </source>
</evidence>
<dbReference type="EMBL" id="SJOI01000001">
    <property type="protein sequence ID" value="TCL05033.1"/>
    <property type="molecule type" value="Genomic_DNA"/>
</dbReference>
<evidence type="ECO:0008006" key="3">
    <source>
        <dbReference type="Google" id="ProtNLM"/>
    </source>
</evidence>
<sequence length="218" mass="21994">MTEAERNELNSYVRHYAADMQTQHGDAVTRELITGLLTGPDYLKSAPNSEAQQKAQTIMNTWGYHISNASMGDPILAYGLGPLGNSIKTGMATNAAIGVGANTAVQLSGNDPFSYVDTVMAGVTAATSTGKSLKQSALINMGGAALDSAAKGENPAGSMVGAALGSTIGGKAGQATSGAIGQVVGKATSDKGGAVVGSVISEIVSDGVKEQIDKVEMK</sequence>
<reference evidence="1 2" key="1">
    <citation type="submission" date="2019-02" db="EMBL/GenBank/DDBJ databases">
        <title>Investigation of anaerobic lignin degradation for improved lignocellulosic biofuels.</title>
        <authorList>
            <person name="Deangelis K."/>
        </authorList>
    </citation>
    <scope>NUCLEOTIDE SEQUENCE [LARGE SCALE GENOMIC DNA]</scope>
    <source>
        <strain evidence="1 2">159R</strain>
    </source>
</reference>